<keyword evidence="2" id="KW-1185">Reference proteome</keyword>
<dbReference type="EMBL" id="KV425910">
    <property type="protein sequence ID" value="KZV99402.1"/>
    <property type="molecule type" value="Genomic_DNA"/>
</dbReference>
<protein>
    <submittedName>
        <fullName evidence="1">Uncharacterized protein</fullName>
    </submittedName>
</protein>
<sequence length="107" mass="12395">MCSSDQRQQAYVRRPSTVRFCSSCQQVQPVVRGSVLLALMRVAAAQRDGMMTTWKWKKDWSARKQPSTNQYIPNVTDGAVEWKGVRAARLTKWTVKALHEWMNEHSR</sequence>
<dbReference type="Proteomes" id="UP000077266">
    <property type="component" value="Unassembled WGS sequence"/>
</dbReference>
<evidence type="ECO:0000313" key="1">
    <source>
        <dbReference type="EMBL" id="KZV99402.1"/>
    </source>
</evidence>
<reference evidence="1 2" key="1">
    <citation type="journal article" date="2016" name="Mol. Biol. Evol.">
        <title>Comparative Genomics of Early-Diverging Mushroom-Forming Fungi Provides Insights into the Origins of Lignocellulose Decay Capabilities.</title>
        <authorList>
            <person name="Nagy L.G."/>
            <person name="Riley R."/>
            <person name="Tritt A."/>
            <person name="Adam C."/>
            <person name="Daum C."/>
            <person name="Floudas D."/>
            <person name="Sun H."/>
            <person name="Yadav J.S."/>
            <person name="Pangilinan J."/>
            <person name="Larsson K.H."/>
            <person name="Matsuura K."/>
            <person name="Barry K."/>
            <person name="Labutti K."/>
            <person name="Kuo R."/>
            <person name="Ohm R.A."/>
            <person name="Bhattacharya S.S."/>
            <person name="Shirouzu T."/>
            <person name="Yoshinaga Y."/>
            <person name="Martin F.M."/>
            <person name="Grigoriev I.V."/>
            <person name="Hibbett D.S."/>
        </authorList>
    </citation>
    <scope>NUCLEOTIDE SEQUENCE [LARGE SCALE GENOMIC DNA]</scope>
    <source>
        <strain evidence="1 2">HHB12029</strain>
    </source>
</reference>
<proteinExistence type="predicted"/>
<evidence type="ECO:0000313" key="2">
    <source>
        <dbReference type="Proteomes" id="UP000077266"/>
    </source>
</evidence>
<organism evidence="1 2">
    <name type="scientific">Exidia glandulosa HHB12029</name>
    <dbReference type="NCBI Taxonomy" id="1314781"/>
    <lineage>
        <taxon>Eukaryota</taxon>
        <taxon>Fungi</taxon>
        <taxon>Dikarya</taxon>
        <taxon>Basidiomycota</taxon>
        <taxon>Agaricomycotina</taxon>
        <taxon>Agaricomycetes</taxon>
        <taxon>Auriculariales</taxon>
        <taxon>Exidiaceae</taxon>
        <taxon>Exidia</taxon>
    </lineage>
</organism>
<accession>A0A165MKG5</accession>
<name>A0A165MKG5_EXIGL</name>
<gene>
    <name evidence="1" type="ORF">EXIGLDRAFT_698852</name>
</gene>
<dbReference type="AlphaFoldDB" id="A0A165MKG5"/>
<dbReference type="InParanoid" id="A0A165MKG5"/>